<dbReference type="GO" id="GO:0005886">
    <property type="term" value="C:plasma membrane"/>
    <property type="evidence" value="ECO:0007669"/>
    <property type="project" value="UniProtKB-SubCell"/>
</dbReference>
<dbReference type="SFLD" id="SFLDS00003">
    <property type="entry name" value="Haloacid_Dehalogenase"/>
    <property type="match status" value="1"/>
</dbReference>
<gene>
    <name evidence="14" type="ORF">HUT08_01960</name>
</gene>
<evidence type="ECO:0000256" key="11">
    <source>
        <dbReference type="RuleBase" id="RU362081"/>
    </source>
</evidence>
<keyword evidence="9 11" id="KW-1133">Transmembrane helix</keyword>
<name>A0A7H8N2G6_9ACTN</name>
<feature type="transmembrane region" description="Helical" evidence="11">
    <location>
        <begin position="790"/>
        <end position="815"/>
    </location>
</feature>
<evidence type="ECO:0000256" key="12">
    <source>
        <dbReference type="SAM" id="MobiDB-lite"/>
    </source>
</evidence>
<feature type="transmembrane region" description="Helical" evidence="11">
    <location>
        <begin position="217"/>
        <end position="235"/>
    </location>
</feature>
<feature type="region of interest" description="Disordered" evidence="12">
    <location>
        <begin position="83"/>
        <end position="185"/>
    </location>
</feature>
<keyword evidence="11" id="KW-1003">Cell membrane</keyword>
<feature type="compositionally biased region" description="Low complexity" evidence="12">
    <location>
        <begin position="140"/>
        <end position="155"/>
    </location>
</feature>
<feature type="compositionally biased region" description="Basic and acidic residues" evidence="12">
    <location>
        <begin position="90"/>
        <end position="101"/>
    </location>
</feature>
<dbReference type="EMBL" id="CP054929">
    <property type="protein sequence ID" value="QKW48513.1"/>
    <property type="molecule type" value="Genomic_DNA"/>
</dbReference>
<dbReference type="GO" id="GO:0046872">
    <property type="term" value="F:metal ion binding"/>
    <property type="evidence" value="ECO:0007669"/>
    <property type="project" value="UniProtKB-KW"/>
</dbReference>
<evidence type="ECO:0000256" key="9">
    <source>
        <dbReference type="ARBA" id="ARBA00022989"/>
    </source>
</evidence>
<keyword evidence="5 11" id="KW-0547">Nucleotide-binding</keyword>
<dbReference type="CDD" id="cd07551">
    <property type="entry name" value="P-type_ATPase_HM_ZosA_PfeT-like"/>
    <property type="match status" value="1"/>
</dbReference>
<evidence type="ECO:0000256" key="7">
    <source>
        <dbReference type="ARBA" id="ARBA00022842"/>
    </source>
</evidence>
<dbReference type="InterPro" id="IPR023298">
    <property type="entry name" value="ATPase_P-typ_TM_dom_sf"/>
</dbReference>
<dbReference type="InterPro" id="IPR018303">
    <property type="entry name" value="ATPase_P-typ_P_site"/>
</dbReference>
<dbReference type="Pfam" id="PF00122">
    <property type="entry name" value="E1-E2_ATPase"/>
    <property type="match status" value="1"/>
</dbReference>
<dbReference type="InterPro" id="IPR023299">
    <property type="entry name" value="ATPase_P-typ_cyto_dom_N"/>
</dbReference>
<keyword evidence="15" id="KW-1185">Reference proteome</keyword>
<dbReference type="SUPFAM" id="SSF81653">
    <property type="entry name" value="Calcium ATPase, transduction domain A"/>
    <property type="match status" value="1"/>
</dbReference>
<keyword evidence="4 11" id="KW-0479">Metal-binding</keyword>
<dbReference type="PRINTS" id="PR00119">
    <property type="entry name" value="CATATPASE"/>
</dbReference>
<comment type="subcellular location">
    <subcellularLocation>
        <location evidence="1">Cell membrane</location>
        <topology evidence="1">Multi-pass membrane protein</topology>
    </subcellularLocation>
</comment>
<keyword evidence="6 11" id="KW-0067">ATP-binding</keyword>
<evidence type="ECO:0000256" key="5">
    <source>
        <dbReference type="ARBA" id="ARBA00022741"/>
    </source>
</evidence>
<feature type="transmembrane region" description="Helical" evidence="11">
    <location>
        <begin position="435"/>
        <end position="454"/>
    </location>
</feature>
<dbReference type="SFLD" id="SFLDF00027">
    <property type="entry name" value="p-type_atpase"/>
    <property type="match status" value="1"/>
</dbReference>
<feature type="transmembrane region" description="Helical" evidence="11">
    <location>
        <begin position="192"/>
        <end position="211"/>
    </location>
</feature>
<keyword evidence="7" id="KW-0460">Magnesium</keyword>
<dbReference type="SUPFAM" id="SSF81660">
    <property type="entry name" value="Metal cation-transporting ATPase, ATP-binding domain N"/>
    <property type="match status" value="1"/>
</dbReference>
<evidence type="ECO:0000256" key="4">
    <source>
        <dbReference type="ARBA" id="ARBA00022723"/>
    </source>
</evidence>
<dbReference type="InterPro" id="IPR023214">
    <property type="entry name" value="HAD_sf"/>
</dbReference>
<evidence type="ECO:0000256" key="8">
    <source>
        <dbReference type="ARBA" id="ARBA00022967"/>
    </source>
</evidence>
<reference evidence="14 15" key="1">
    <citation type="submission" date="2020-06" db="EMBL/GenBank/DDBJ databases">
        <title>Genome mining for natural products.</title>
        <authorList>
            <person name="Zhang B."/>
            <person name="Shi J."/>
            <person name="Ge H."/>
        </authorList>
    </citation>
    <scope>NUCLEOTIDE SEQUENCE [LARGE SCALE GENOMIC DNA]</scope>
    <source>
        <strain evidence="14 15">NA00687</strain>
    </source>
</reference>
<dbReference type="GO" id="GO:0019829">
    <property type="term" value="F:ATPase-coupled monoatomic cation transmembrane transporter activity"/>
    <property type="evidence" value="ECO:0007669"/>
    <property type="project" value="InterPro"/>
</dbReference>
<dbReference type="Gene3D" id="2.70.150.10">
    <property type="entry name" value="Calcium-transporting ATPase, cytoplasmic transduction domain A"/>
    <property type="match status" value="1"/>
</dbReference>
<sequence>MISRDDCAGADTLRLDITDLIPGPPAACEPCVERVVISLGRSKAIDTAHRAPRDARAVGTVCVHFDAAALGAEEVRQAARTVGARTGCAHGDRGTAGRRAPEGPPSPPAAGPDGARATAVTARPPAEADALATTPPGVHAEPAAESAVEVSTEAPARSHGQDPAHGGTRAHRRDHQHSHDHDHGPFGERAELVFALLSGVAYLTGLLLGLTTDAPEPASLACYLAAYAFGGFFTVREAVSTIRAGRFEVDFLMLVAAVGAGAIGRWAEGAVLLFLFSLGHALEEYAMGRARRSIEALADLTPATALLRSGERVTEVPVERLLPGDTVLVRPHTRVPADGFVRDGEGAVDQAAVTGESLPADKVPVADPLAALRDPAAIAPDSRVFAGTVNGAGALEVTVTSRAEDNTLARVVAMVRDAENRQSPTQAFTARFQRIFVPAVIGTVLALLGAGLVVDEPFTASLYRAMAVLVAASPCALAIATPAAVLSAVARAARSGVLIKGGGPLEELGRLTAVAFDKTGTLTEGRPRLTDVAPARGVSERELLTTALAVERLSDHPLARAVVRDLDARLGDAPVPTAHSLRAVTGRGVLARLGGVPVAIGSPAFFPAGGRAHPEPAEPSGPALPSELRARAEELETAGRTTMVVRHGARYLGVIGVMDTPRPEAAAVVARLRGLGIRRAVMISGDNQRVADAVAARVGLDEAWGDLLPADKVAAVRRLRADEHRTAMVGDGVNDAPAMAHATVGIAMGAAGSAVALESADIALMSDGLGKLPLATGLSRRTSAVIRQNLLLSLGIVAVLLPATVLGLGIGPAVLVHEGSTLLVVANALRLLRYPEHA</sequence>
<feature type="compositionally biased region" description="Low complexity" evidence="12">
    <location>
        <begin position="111"/>
        <end position="128"/>
    </location>
</feature>
<dbReference type="Gene3D" id="3.40.50.1000">
    <property type="entry name" value="HAD superfamily/HAD-like"/>
    <property type="match status" value="1"/>
</dbReference>
<dbReference type="PANTHER" id="PTHR43079:SF1">
    <property type="entry name" value="CADMIUM_ZINC-TRANSPORTING ATPASE HMA1, CHLOROPLASTIC-RELATED"/>
    <property type="match status" value="1"/>
</dbReference>
<keyword evidence="10 11" id="KW-0472">Membrane</keyword>
<dbReference type="RefSeq" id="WP_176160210.1">
    <property type="nucleotide sequence ID" value="NZ_CP054929.1"/>
</dbReference>
<dbReference type="InterPro" id="IPR051949">
    <property type="entry name" value="Cation_Transport_ATPase"/>
</dbReference>
<evidence type="ECO:0000256" key="1">
    <source>
        <dbReference type="ARBA" id="ARBA00004651"/>
    </source>
</evidence>
<dbReference type="AlphaFoldDB" id="A0A7H8N2G6"/>
<dbReference type="InterPro" id="IPR059000">
    <property type="entry name" value="ATPase_P-type_domA"/>
</dbReference>
<evidence type="ECO:0000256" key="6">
    <source>
        <dbReference type="ARBA" id="ARBA00022840"/>
    </source>
</evidence>
<dbReference type="GO" id="GO:0005524">
    <property type="term" value="F:ATP binding"/>
    <property type="evidence" value="ECO:0007669"/>
    <property type="project" value="UniProtKB-UniRule"/>
</dbReference>
<evidence type="ECO:0000256" key="2">
    <source>
        <dbReference type="ARBA" id="ARBA00006024"/>
    </source>
</evidence>
<evidence type="ECO:0000259" key="13">
    <source>
        <dbReference type="Pfam" id="PF00122"/>
    </source>
</evidence>
<comment type="similarity">
    <text evidence="2 11">Belongs to the cation transport ATPase (P-type) (TC 3.A.3) family. Type IB subfamily.</text>
</comment>
<dbReference type="NCBIfam" id="TIGR01525">
    <property type="entry name" value="ATPase-IB_hvy"/>
    <property type="match status" value="1"/>
</dbReference>
<accession>A0A7H8N2G6</accession>
<evidence type="ECO:0000313" key="15">
    <source>
        <dbReference type="Proteomes" id="UP000509303"/>
    </source>
</evidence>
<dbReference type="Proteomes" id="UP000509303">
    <property type="component" value="Chromosome"/>
</dbReference>
<protein>
    <submittedName>
        <fullName evidence="14">Heavy metal translocating P-type ATPase</fullName>
    </submittedName>
</protein>
<proteinExistence type="inferred from homology"/>
<dbReference type="InterPro" id="IPR001757">
    <property type="entry name" value="P_typ_ATPase"/>
</dbReference>
<dbReference type="InterPro" id="IPR027256">
    <property type="entry name" value="P-typ_ATPase_IB"/>
</dbReference>
<dbReference type="GO" id="GO:0016887">
    <property type="term" value="F:ATP hydrolysis activity"/>
    <property type="evidence" value="ECO:0007669"/>
    <property type="project" value="InterPro"/>
</dbReference>
<keyword evidence="3 11" id="KW-0812">Transmembrane</keyword>
<dbReference type="InterPro" id="IPR036412">
    <property type="entry name" value="HAD-like_sf"/>
</dbReference>
<dbReference type="SFLD" id="SFLDG00002">
    <property type="entry name" value="C1.7:_P-type_atpase_like"/>
    <property type="match status" value="1"/>
</dbReference>
<feature type="transmembrane region" description="Helical" evidence="11">
    <location>
        <begin position="466"/>
        <end position="490"/>
    </location>
</feature>
<evidence type="ECO:0000256" key="10">
    <source>
        <dbReference type="ARBA" id="ARBA00023136"/>
    </source>
</evidence>
<feature type="domain" description="P-type ATPase A" evidence="13">
    <location>
        <begin position="300"/>
        <end position="415"/>
    </location>
</feature>
<dbReference type="Pfam" id="PF00702">
    <property type="entry name" value="Hydrolase"/>
    <property type="match status" value="1"/>
</dbReference>
<dbReference type="InterPro" id="IPR044492">
    <property type="entry name" value="P_typ_ATPase_HD_dom"/>
</dbReference>
<organism evidence="14 15">
    <name type="scientific">Streptomyces buecherae</name>
    <dbReference type="NCBI Taxonomy" id="2763006"/>
    <lineage>
        <taxon>Bacteria</taxon>
        <taxon>Bacillati</taxon>
        <taxon>Actinomycetota</taxon>
        <taxon>Actinomycetes</taxon>
        <taxon>Kitasatosporales</taxon>
        <taxon>Streptomycetaceae</taxon>
        <taxon>Streptomyces</taxon>
    </lineage>
</organism>
<dbReference type="InterPro" id="IPR008250">
    <property type="entry name" value="ATPase_P-typ_transduc_dom_A_sf"/>
</dbReference>
<dbReference type="PROSITE" id="PS00154">
    <property type="entry name" value="ATPASE_E1_E2"/>
    <property type="match status" value="1"/>
</dbReference>
<evidence type="ECO:0000256" key="3">
    <source>
        <dbReference type="ARBA" id="ARBA00022692"/>
    </source>
</evidence>
<dbReference type="SUPFAM" id="SSF81665">
    <property type="entry name" value="Calcium ATPase, transmembrane domain M"/>
    <property type="match status" value="1"/>
</dbReference>
<dbReference type="SUPFAM" id="SSF56784">
    <property type="entry name" value="HAD-like"/>
    <property type="match status" value="1"/>
</dbReference>
<dbReference type="Gene3D" id="3.30.70.100">
    <property type="match status" value="1"/>
</dbReference>
<dbReference type="PANTHER" id="PTHR43079">
    <property type="entry name" value="PROBABLE CADMIUM/ZINC-TRANSPORTING ATPASE HMA1"/>
    <property type="match status" value="1"/>
</dbReference>
<dbReference type="PROSITE" id="PS01229">
    <property type="entry name" value="COF_2"/>
    <property type="match status" value="1"/>
</dbReference>
<dbReference type="NCBIfam" id="TIGR01494">
    <property type="entry name" value="ATPase_P-type"/>
    <property type="match status" value="2"/>
</dbReference>
<dbReference type="Gene3D" id="3.40.1110.10">
    <property type="entry name" value="Calcium-transporting ATPase, cytoplasmic domain N"/>
    <property type="match status" value="1"/>
</dbReference>
<keyword evidence="8" id="KW-1278">Translocase</keyword>
<evidence type="ECO:0000313" key="14">
    <source>
        <dbReference type="EMBL" id="QKW48513.1"/>
    </source>
</evidence>